<dbReference type="Proteomes" id="UP001180825">
    <property type="component" value="Unassembled WGS sequence"/>
</dbReference>
<gene>
    <name evidence="1" type="ORF">J2X21_001784</name>
</gene>
<accession>A0ABU2A634</accession>
<protein>
    <submittedName>
        <fullName evidence="1">Uncharacterized protein</fullName>
    </submittedName>
</protein>
<evidence type="ECO:0000313" key="2">
    <source>
        <dbReference type="Proteomes" id="UP001180825"/>
    </source>
</evidence>
<organism evidence="1 2">
    <name type="scientific">Roseateles asaccharophilus</name>
    <dbReference type="NCBI Taxonomy" id="582607"/>
    <lineage>
        <taxon>Bacteria</taxon>
        <taxon>Pseudomonadati</taxon>
        <taxon>Pseudomonadota</taxon>
        <taxon>Betaproteobacteria</taxon>
        <taxon>Burkholderiales</taxon>
        <taxon>Sphaerotilaceae</taxon>
        <taxon>Roseateles</taxon>
    </lineage>
</organism>
<comment type="caution">
    <text evidence="1">The sequence shown here is derived from an EMBL/GenBank/DDBJ whole genome shotgun (WGS) entry which is preliminary data.</text>
</comment>
<keyword evidence="2" id="KW-1185">Reference proteome</keyword>
<sequence length="43" mass="4384">MFKKILIANRGARAKGAAAPATDCMLVGAADQAGEFTPGARHV</sequence>
<reference evidence="1 2" key="1">
    <citation type="submission" date="2023-07" db="EMBL/GenBank/DDBJ databases">
        <title>Sorghum-associated microbial communities from plants grown in Nebraska, USA.</title>
        <authorList>
            <person name="Schachtman D."/>
        </authorList>
    </citation>
    <scope>NUCLEOTIDE SEQUENCE [LARGE SCALE GENOMIC DNA]</scope>
    <source>
        <strain evidence="1 2">BE316</strain>
    </source>
</reference>
<proteinExistence type="predicted"/>
<evidence type="ECO:0000313" key="1">
    <source>
        <dbReference type="EMBL" id="MDR7332651.1"/>
    </source>
</evidence>
<name>A0ABU2A634_9BURK</name>
<dbReference type="EMBL" id="JAVDXV010000003">
    <property type="protein sequence ID" value="MDR7332651.1"/>
    <property type="molecule type" value="Genomic_DNA"/>
</dbReference>
<dbReference type="RefSeq" id="WP_310327460.1">
    <property type="nucleotide sequence ID" value="NZ_JAVDXV010000003.1"/>
</dbReference>